<evidence type="ECO:0000256" key="3">
    <source>
        <dbReference type="ARBA" id="ARBA00023002"/>
    </source>
</evidence>
<dbReference type="STRING" id="69974.MPLDJ20_70136"/>
<keyword evidence="2" id="KW-0521">NADP</keyword>
<evidence type="ECO:0000313" key="6">
    <source>
        <dbReference type="Proteomes" id="UP000045285"/>
    </source>
</evidence>
<evidence type="ECO:0000313" key="5">
    <source>
        <dbReference type="EMBL" id="CDX19780.1"/>
    </source>
</evidence>
<dbReference type="InterPro" id="IPR036291">
    <property type="entry name" value="NAD(P)-bd_dom_sf"/>
</dbReference>
<sequence length="271" mass="28631">MTKRNLPKVMIVTGGAAGIGAAIVKLAIEQGHKVAIADVDIAAARQLAASLGESALPLDLDICSEARWKVAVEATCRHFGRLDVLVNNAGVAHPGPTRDVPLEAHEHTLRVNALGPMLGSLAVLPYFRAQGSGHIATVCSMTAFLTLPGLVSYAASKHALRAMHLGLALEERGSPVDFTIIHPGATETAMLELEAEKGVTAAFSREPAAPEEIAAIVLKAIRDKKTEVCIPAARGRVVKAIGANPRRLFELVEKNEQIGATMLASRRARSK</sequence>
<keyword evidence="6" id="KW-1185">Reference proteome</keyword>
<gene>
    <name evidence="5" type="ORF">MPL3356_300116</name>
</gene>
<dbReference type="GO" id="GO:0016491">
    <property type="term" value="F:oxidoreductase activity"/>
    <property type="evidence" value="ECO:0007669"/>
    <property type="project" value="UniProtKB-KW"/>
</dbReference>
<dbReference type="EMBL" id="CCMZ01000024">
    <property type="protein sequence ID" value="CDX19780.1"/>
    <property type="molecule type" value="Genomic_DNA"/>
</dbReference>
<dbReference type="Gene3D" id="3.40.50.720">
    <property type="entry name" value="NAD(P)-binding Rossmann-like Domain"/>
    <property type="match status" value="1"/>
</dbReference>
<evidence type="ECO:0000256" key="2">
    <source>
        <dbReference type="ARBA" id="ARBA00022857"/>
    </source>
</evidence>
<evidence type="ECO:0000256" key="4">
    <source>
        <dbReference type="RuleBase" id="RU000363"/>
    </source>
</evidence>
<accession>A0A090DZ66</accession>
<dbReference type="PANTHER" id="PTHR43391:SF14">
    <property type="entry name" value="DEHYDROGENASE_REDUCTASE SDR FAMILY PROTEIN 7-LIKE"/>
    <property type="match status" value="1"/>
</dbReference>
<dbReference type="PRINTS" id="PR00081">
    <property type="entry name" value="GDHRDH"/>
</dbReference>
<dbReference type="PROSITE" id="PS00061">
    <property type="entry name" value="ADH_SHORT"/>
    <property type="match status" value="1"/>
</dbReference>
<dbReference type="Pfam" id="PF00106">
    <property type="entry name" value="adh_short"/>
    <property type="match status" value="1"/>
</dbReference>
<evidence type="ECO:0000256" key="1">
    <source>
        <dbReference type="ARBA" id="ARBA00006484"/>
    </source>
</evidence>
<dbReference type="AlphaFoldDB" id="A0A090DZ66"/>
<dbReference type="InterPro" id="IPR002347">
    <property type="entry name" value="SDR_fam"/>
</dbReference>
<proteinExistence type="inferred from homology"/>
<dbReference type="InterPro" id="IPR020904">
    <property type="entry name" value="Sc_DH/Rdtase_CS"/>
</dbReference>
<dbReference type="Proteomes" id="UP000045285">
    <property type="component" value="Unassembled WGS sequence"/>
</dbReference>
<name>A0A090DZ66_MESPL</name>
<dbReference type="PANTHER" id="PTHR43391">
    <property type="entry name" value="RETINOL DEHYDROGENASE-RELATED"/>
    <property type="match status" value="1"/>
</dbReference>
<keyword evidence="3" id="KW-0560">Oxidoreductase</keyword>
<comment type="similarity">
    <text evidence="1 4">Belongs to the short-chain dehydrogenases/reductases (SDR) family.</text>
</comment>
<protein>
    <submittedName>
        <fullName evidence="5">Short-chain dehydrogenase/reductase SDR</fullName>
    </submittedName>
</protein>
<dbReference type="PRINTS" id="PR00080">
    <property type="entry name" value="SDRFAMILY"/>
</dbReference>
<organism evidence="5 6">
    <name type="scientific">Mesorhizobium plurifarium</name>
    <dbReference type="NCBI Taxonomy" id="69974"/>
    <lineage>
        <taxon>Bacteria</taxon>
        <taxon>Pseudomonadati</taxon>
        <taxon>Pseudomonadota</taxon>
        <taxon>Alphaproteobacteria</taxon>
        <taxon>Hyphomicrobiales</taxon>
        <taxon>Phyllobacteriaceae</taxon>
        <taxon>Mesorhizobium</taxon>
    </lineage>
</organism>
<dbReference type="SUPFAM" id="SSF51735">
    <property type="entry name" value="NAD(P)-binding Rossmann-fold domains"/>
    <property type="match status" value="1"/>
</dbReference>
<dbReference type="CDD" id="cd05233">
    <property type="entry name" value="SDR_c"/>
    <property type="match status" value="1"/>
</dbReference>
<reference evidence="6" key="1">
    <citation type="submission" date="2014-08" db="EMBL/GenBank/DDBJ databases">
        <authorList>
            <person name="Moulin L."/>
        </authorList>
    </citation>
    <scope>NUCLEOTIDE SEQUENCE [LARGE SCALE GENOMIC DNA]</scope>
</reference>